<evidence type="ECO:0000313" key="3">
    <source>
        <dbReference type="Proteomes" id="UP000029737"/>
    </source>
</evidence>
<reference evidence="2 3" key="1">
    <citation type="journal article" date="2014" name="PLoS ONE">
        <title>Identification and Characterization of a New Erythromycin Biosynthetic Gene Cluster in Actinopolyspora erythraea YIM90600, a Novel Erythronolide-Producing Halophilic Actinomycete Isolated from Salt Field.</title>
        <authorList>
            <person name="Chen D."/>
            <person name="Feng J."/>
            <person name="Huang L."/>
            <person name="Zhang Q."/>
            <person name="Wu J."/>
            <person name="Zhu X."/>
            <person name="Duan Y."/>
            <person name="Xu Z."/>
        </authorList>
    </citation>
    <scope>NUCLEOTIDE SEQUENCE [LARGE SCALE GENOMIC DNA]</scope>
    <source>
        <strain evidence="2 3">YIM90600</strain>
    </source>
</reference>
<organism evidence="2 3">
    <name type="scientific">Actinopolyspora erythraea</name>
    <dbReference type="NCBI Taxonomy" id="414996"/>
    <lineage>
        <taxon>Bacteria</taxon>
        <taxon>Bacillati</taxon>
        <taxon>Actinomycetota</taxon>
        <taxon>Actinomycetes</taxon>
        <taxon>Actinopolysporales</taxon>
        <taxon>Actinopolysporaceae</taxon>
        <taxon>Actinopolyspora</taxon>
    </lineage>
</organism>
<evidence type="ECO:0008006" key="4">
    <source>
        <dbReference type="Google" id="ProtNLM"/>
    </source>
</evidence>
<sequence length="624" mass="68532">MIASAVVVQQSQLRAIPEQRDWQTQAWDFYDRLNLLRFAAHWLSNALSRCRLYVGVPTDDGAGAPAPVTDEDDSPGETAARVPLDELFGGPAGHPEMLSRLATHLTIPGESYLVGMDDAQTGKRRWLVASGDEFFSRNKQVRVRLPDTNEQVPIDLNTATVLRIWRPHARRGWEADSPVRALLGDLQELADLRSYVKAILESRMAGRGILFLSESTIMPSPTNQPAGTPLPHDPATAAMIEAMITPITNRDSASAVVPLLARQPDKAKDPFFMDFSTKLDEQIRPLREDAIRRIAAGLDMPAEVLLGMSEANHWTAWQVEESAVKLHIEPLLGLICDALTERYLRPALEAMGVAEAHQYVIWYDASELVLRPNRAPEAQNLYTMGLLTGDSVRRAAGFTAEEDQPSDEEQQRYLLTQLALKGVKAADVRPYLEWLGIELPESATPPSGDSSGGDSPSSPEPDRGQSPPGEGERPEPPATPGDPDSAERPDDASPGEAATTASVTTVGRWPVAAVEMGVLRALEMVGKRLLNWGGRAWRGRIHCEPWEIHTRIPPQDFDAERLLDGAYASLEQVLDDQPCIQRAVDGYVRRLLAEQKHHDRALLLHVLSSAGCFDADTQGETDAA</sequence>
<name>A0ABR4WYJ9_9ACTN</name>
<keyword evidence="3" id="KW-1185">Reference proteome</keyword>
<evidence type="ECO:0000256" key="1">
    <source>
        <dbReference type="SAM" id="MobiDB-lite"/>
    </source>
</evidence>
<feature type="region of interest" description="Disordered" evidence="1">
    <location>
        <begin position="440"/>
        <end position="503"/>
    </location>
</feature>
<dbReference type="Proteomes" id="UP000029737">
    <property type="component" value="Unassembled WGS sequence"/>
</dbReference>
<gene>
    <name evidence="2" type="ORF">IL38_24185</name>
</gene>
<accession>A0ABR4WYJ9</accession>
<feature type="compositionally biased region" description="Low complexity" evidence="1">
    <location>
        <begin position="445"/>
        <end position="457"/>
    </location>
</feature>
<proteinExistence type="predicted"/>
<protein>
    <recommendedName>
        <fullName evidence="4">Phage portal protein</fullName>
    </recommendedName>
</protein>
<comment type="caution">
    <text evidence="2">The sequence shown here is derived from an EMBL/GenBank/DDBJ whole genome shotgun (WGS) entry which is preliminary data.</text>
</comment>
<dbReference type="EMBL" id="JPMV01000046">
    <property type="protein sequence ID" value="KGI79396.1"/>
    <property type="molecule type" value="Genomic_DNA"/>
</dbReference>
<evidence type="ECO:0000313" key="2">
    <source>
        <dbReference type="EMBL" id="KGI79396.1"/>
    </source>
</evidence>
<dbReference type="RefSeq" id="WP_043578967.1">
    <property type="nucleotide sequence ID" value="NZ_KN214181.1"/>
</dbReference>